<evidence type="ECO:0000313" key="11">
    <source>
        <dbReference type="Proteomes" id="UP000000333"/>
    </source>
</evidence>
<feature type="transmembrane region" description="Helical" evidence="9">
    <location>
        <begin position="284"/>
        <end position="309"/>
    </location>
</feature>
<feature type="transmembrane region" description="Helical" evidence="9">
    <location>
        <begin position="152"/>
        <end position="170"/>
    </location>
</feature>
<reference evidence="10 11" key="1">
    <citation type="journal article" date="2010" name="Stand. Genomic Sci.">
        <title>Complete genome sequence of Olsenella uli type strain (VPI D76D-27C).</title>
        <authorList>
            <person name="Goker M."/>
            <person name="Held B."/>
            <person name="Lucas S."/>
            <person name="Nolan M."/>
            <person name="Yasawong M."/>
            <person name="Glavina Del Rio T."/>
            <person name="Tice H."/>
            <person name="Cheng J.F."/>
            <person name="Bruce D."/>
            <person name="Detter J.C."/>
            <person name="Tapia R."/>
            <person name="Han C."/>
            <person name="Goodwin L."/>
            <person name="Pitluck S."/>
            <person name="Liolios K."/>
            <person name="Ivanova N."/>
            <person name="Mavromatis K."/>
            <person name="Mikhailova N."/>
            <person name="Pati A."/>
            <person name="Chen A."/>
            <person name="Palaniappan K."/>
            <person name="Land M."/>
            <person name="Hauser L."/>
            <person name="Chang Y.J."/>
            <person name="Jeffries C.D."/>
            <person name="Rohde M."/>
            <person name="Sikorski J."/>
            <person name="Pukall R."/>
            <person name="Woyke T."/>
            <person name="Bristow J."/>
            <person name="Eisen J.A."/>
            <person name="Markowitz V."/>
            <person name="Hugenholtz P."/>
            <person name="Kyrpides N.C."/>
            <person name="Klenk H.P."/>
            <person name="Lapidus A."/>
        </authorList>
    </citation>
    <scope>NUCLEOTIDE SEQUENCE [LARGE SCALE GENOMIC DNA]</scope>
    <source>
        <strain evidence="11">ATCC 49627 / DSM 7084 / CIP 109912 / JCM 12494 / NCIMB 702895 / VPI D76D-27C</strain>
    </source>
</reference>
<dbReference type="GO" id="GO:0005304">
    <property type="term" value="F:L-valine transmembrane transporter activity"/>
    <property type="evidence" value="ECO:0007669"/>
    <property type="project" value="TreeGrafter"/>
</dbReference>
<dbReference type="GO" id="GO:0005886">
    <property type="term" value="C:plasma membrane"/>
    <property type="evidence" value="ECO:0007669"/>
    <property type="project" value="UniProtKB-SubCell"/>
</dbReference>
<feature type="transmembrane region" description="Helical" evidence="9">
    <location>
        <begin position="347"/>
        <end position="366"/>
    </location>
</feature>
<gene>
    <name evidence="10" type="ordered locus">Olsu_0659</name>
</gene>
<sequence>MLAHRLNRRDGLAVGVMLFSMFFGAGNLILAPLLGVQAAGSTPLALAGFIVSAVGLPVLTIAAIALSGSVRQLADRISPLFSEVFAALVYLAIGPFLAIPRTATTSYEMLRPLLPTDLSPTAALLVFSLAFFAVAYVLAMHPSRLTELMGKASGPALLLLIVLVVGAVLVSPPGGPASAAAGDYAARPLVAGFVCGYQTMDVLAALAFGIVIAMNVREKGLEDTRDVARQVMRSGAIAGVLMMLIYCGFGYLGYTMGSVVPGVGNGAEVIAAAARIEFGSLGAVLVAAIFGLACLNVCIGLTCSISEYFSERYARLGYRQWALAVVVVSFLLSNVGLTAILGYSVPLLLALYPVAICLVAMGLLQGRVGRSGVGRSDAGNAGARVGDARDAPAWRLAVALCALDSVTVALRDGYAPTLWLPFDMLPLADLHMGWITLAVLGLVVGRLWRCARSGEGGVQ</sequence>
<organism evidence="10 11">
    <name type="scientific">Olsenella uli (strain ATCC 49627 / DSM 7084 / CCUG 31166 / CIP 109912 / JCM 12494 / LMG 11480 / NCIMB 702895 / VPI D76D-27C)</name>
    <name type="common">Lactobacillus uli</name>
    <dbReference type="NCBI Taxonomy" id="633147"/>
    <lineage>
        <taxon>Bacteria</taxon>
        <taxon>Bacillati</taxon>
        <taxon>Actinomycetota</taxon>
        <taxon>Coriobacteriia</taxon>
        <taxon>Coriobacteriales</taxon>
        <taxon>Atopobiaceae</taxon>
        <taxon>Olsenella</taxon>
    </lineage>
</organism>
<keyword evidence="7 9" id="KW-1133">Transmembrane helix</keyword>
<dbReference type="OrthoDB" id="9783920at2"/>
<dbReference type="STRING" id="633147.Olsu_0659"/>
<dbReference type="EMBL" id="CP002106">
    <property type="protein sequence ID" value="ADK67773.1"/>
    <property type="molecule type" value="Genomic_DNA"/>
</dbReference>
<dbReference type="AlphaFoldDB" id="E1QZF9"/>
<dbReference type="GO" id="GO:0015820">
    <property type="term" value="P:L-leucine transport"/>
    <property type="evidence" value="ECO:0007669"/>
    <property type="project" value="TreeGrafter"/>
</dbReference>
<evidence type="ECO:0000313" key="10">
    <source>
        <dbReference type="EMBL" id="ADK67773.1"/>
    </source>
</evidence>
<keyword evidence="5 9" id="KW-0812">Transmembrane</keyword>
<dbReference type="GO" id="GO:0015818">
    <property type="term" value="P:isoleucine transport"/>
    <property type="evidence" value="ECO:0007669"/>
    <property type="project" value="TreeGrafter"/>
</dbReference>
<feature type="transmembrane region" description="Helical" evidence="9">
    <location>
        <begin position="119"/>
        <end position="140"/>
    </location>
</feature>
<proteinExistence type="inferred from homology"/>
<keyword evidence="8 9" id="KW-0472">Membrane</keyword>
<dbReference type="eggNOG" id="COG1114">
    <property type="taxonomic scope" value="Bacteria"/>
</dbReference>
<dbReference type="PANTHER" id="PTHR30588:SF0">
    <property type="entry name" value="BRANCHED-CHAIN AMINO ACID PERMEASE BRNQ"/>
    <property type="match status" value="1"/>
</dbReference>
<dbReference type="GO" id="GO:0015188">
    <property type="term" value="F:L-isoleucine transmembrane transporter activity"/>
    <property type="evidence" value="ECO:0007669"/>
    <property type="project" value="TreeGrafter"/>
</dbReference>
<dbReference type="HOGENOM" id="CLU_036807_0_1_11"/>
<evidence type="ECO:0000256" key="7">
    <source>
        <dbReference type="ARBA" id="ARBA00022989"/>
    </source>
</evidence>
<dbReference type="NCBIfam" id="TIGR00796">
    <property type="entry name" value="livcs"/>
    <property type="match status" value="1"/>
</dbReference>
<accession>E1QZF9</accession>
<feature type="transmembrane region" description="Helical" evidence="9">
    <location>
        <begin position="430"/>
        <end position="448"/>
    </location>
</feature>
<evidence type="ECO:0000256" key="6">
    <source>
        <dbReference type="ARBA" id="ARBA00022970"/>
    </source>
</evidence>
<evidence type="ECO:0000256" key="4">
    <source>
        <dbReference type="ARBA" id="ARBA00022475"/>
    </source>
</evidence>
<evidence type="ECO:0000256" key="5">
    <source>
        <dbReference type="ARBA" id="ARBA00022692"/>
    </source>
</evidence>
<dbReference type="PANTHER" id="PTHR30588">
    <property type="entry name" value="BRANCHED-CHAIN AMINO ACID TRANSPORT SYSTEM 2 CARRIER PROTEIN"/>
    <property type="match status" value="1"/>
</dbReference>
<keyword evidence="3" id="KW-0813">Transport</keyword>
<evidence type="ECO:0000256" key="8">
    <source>
        <dbReference type="ARBA" id="ARBA00023136"/>
    </source>
</evidence>
<evidence type="ECO:0000256" key="2">
    <source>
        <dbReference type="ARBA" id="ARBA00008540"/>
    </source>
</evidence>
<feature type="transmembrane region" description="Helical" evidence="9">
    <location>
        <begin position="46"/>
        <end position="68"/>
    </location>
</feature>
<feature type="transmembrane region" description="Helical" evidence="9">
    <location>
        <begin position="190"/>
        <end position="214"/>
    </location>
</feature>
<feature type="transmembrane region" description="Helical" evidence="9">
    <location>
        <begin position="321"/>
        <end position="341"/>
    </location>
</feature>
<evidence type="ECO:0000256" key="9">
    <source>
        <dbReference type="SAM" id="Phobius"/>
    </source>
</evidence>
<comment type="similarity">
    <text evidence="2">Belongs to the branched chain amino acid transporter family.</text>
</comment>
<evidence type="ECO:0000256" key="1">
    <source>
        <dbReference type="ARBA" id="ARBA00004651"/>
    </source>
</evidence>
<dbReference type="Proteomes" id="UP000000333">
    <property type="component" value="Chromosome"/>
</dbReference>
<name>E1QZF9_OLSUV</name>
<evidence type="ECO:0000256" key="3">
    <source>
        <dbReference type="ARBA" id="ARBA00022448"/>
    </source>
</evidence>
<feature type="transmembrane region" description="Helical" evidence="9">
    <location>
        <begin position="235"/>
        <end position="254"/>
    </location>
</feature>
<feature type="transmembrane region" description="Helical" evidence="9">
    <location>
        <begin position="80"/>
        <end position="99"/>
    </location>
</feature>
<dbReference type="InterPro" id="IPR004685">
    <property type="entry name" value="Brnchd-chn_aa_trnsp_Livcs"/>
</dbReference>
<feature type="transmembrane region" description="Helical" evidence="9">
    <location>
        <begin position="12"/>
        <end position="34"/>
    </location>
</feature>
<dbReference type="GO" id="GO:0015190">
    <property type="term" value="F:L-leucine transmembrane transporter activity"/>
    <property type="evidence" value="ECO:0007669"/>
    <property type="project" value="TreeGrafter"/>
</dbReference>
<keyword evidence="11" id="KW-1185">Reference proteome</keyword>
<dbReference type="KEGG" id="ols:Olsu_0659"/>
<keyword evidence="4" id="KW-1003">Cell membrane</keyword>
<dbReference type="GeneID" id="78512078"/>
<comment type="subcellular location">
    <subcellularLocation>
        <location evidence="1">Cell membrane</location>
        <topology evidence="1">Multi-pass membrane protein</topology>
    </subcellularLocation>
</comment>
<feature type="transmembrane region" description="Helical" evidence="9">
    <location>
        <begin position="393"/>
        <end position="410"/>
    </location>
</feature>
<dbReference type="Pfam" id="PF05525">
    <property type="entry name" value="Branch_AA_trans"/>
    <property type="match status" value="1"/>
</dbReference>
<protein>
    <submittedName>
        <fullName evidence="10">Branched-chain amino acid transport system II carrier protein</fullName>
    </submittedName>
</protein>
<dbReference type="RefSeq" id="WP_013251525.1">
    <property type="nucleotide sequence ID" value="NC_014363.1"/>
</dbReference>
<keyword evidence="6" id="KW-0029">Amino-acid transport</keyword>